<dbReference type="PROSITE" id="PS51140">
    <property type="entry name" value="CUE"/>
    <property type="match status" value="1"/>
</dbReference>
<dbReference type="EMBL" id="JADCNL010000001">
    <property type="protein sequence ID" value="KAG0498463.1"/>
    <property type="molecule type" value="Genomic_DNA"/>
</dbReference>
<name>A0A835RX57_VANPL</name>
<protein>
    <recommendedName>
        <fullName evidence="3">CUE domain-containing protein</fullName>
    </recommendedName>
</protein>
<dbReference type="Proteomes" id="UP000636800">
    <property type="component" value="Chromosome 1"/>
</dbReference>
<keyword evidence="5" id="KW-1185">Reference proteome</keyword>
<evidence type="ECO:0000256" key="1">
    <source>
        <dbReference type="SAM" id="Coils"/>
    </source>
</evidence>
<reference evidence="4 5" key="1">
    <citation type="journal article" date="2020" name="Nat. Food">
        <title>A phased Vanilla planifolia genome enables genetic improvement of flavour and production.</title>
        <authorList>
            <person name="Hasing T."/>
            <person name="Tang H."/>
            <person name="Brym M."/>
            <person name="Khazi F."/>
            <person name="Huang T."/>
            <person name="Chambers A.H."/>
        </authorList>
    </citation>
    <scope>NUCLEOTIDE SEQUENCE [LARGE SCALE GENOMIC DNA]</scope>
    <source>
        <tissue evidence="4">Leaf</tissue>
    </source>
</reference>
<comment type="caution">
    <text evidence="4">The sequence shown here is derived from an EMBL/GenBank/DDBJ whole genome shotgun (WGS) entry which is preliminary data.</text>
</comment>
<dbReference type="GO" id="GO:0043130">
    <property type="term" value="F:ubiquitin binding"/>
    <property type="evidence" value="ECO:0007669"/>
    <property type="project" value="InterPro"/>
</dbReference>
<evidence type="ECO:0000313" key="4">
    <source>
        <dbReference type="EMBL" id="KAG0498463.1"/>
    </source>
</evidence>
<sequence length="581" mass="64742">MSSKPVFESLRELFPQVDSRILRAISIEHVEDINEAVEFILAEVIPTASAGTDFLGIHNTHALEQSLMDAAKVPEHIVLDDQTLPPLVLPHHGEPENSDLYSSVADEQRLCDALFQDQLISVDSNPSSGLTCKTSGYNNGWSLCMKQSTGKEDRGSVNIFQTEQCAHISDGSEFENMGLPANAQEVDQVVDKQSCQVEVETIASIFAGKSISLVELVPEKECVCRSSNLLDVVETHDALTCMDSLPGNQDEEQIFRDSTSEERKVALYYENQDSFNSDGNSVEFSSNENKDDNIFPTSLATRSGHFVSTDLLEESIYDAKNSKKTLLSSMGSIFSLMQEVESLEEKAKQASQEAFATGHDILLKVEEIKHIVKQTMDSNDMRAGEVYGERSILATEARELQSRLLRMSEEKTEHLSITEEILRALEGRLAAAKDEIAAASLEKLEREERALKALREQELAREAVVAESKRLQEEAEENSKLREFLMDRGRLVDSLQGEIAVICEDILLLKQRVDSRLPLTKSLRSSTWSFASATSTSDHQELPSSSSSLTNPESLKEFKEVEKVVKSGRKPSFDDWEFFEG</sequence>
<dbReference type="OrthoDB" id="45007at2759"/>
<keyword evidence="1" id="KW-0175">Coiled coil</keyword>
<evidence type="ECO:0000259" key="3">
    <source>
        <dbReference type="PROSITE" id="PS51140"/>
    </source>
</evidence>
<accession>A0A835RX57</accession>
<dbReference type="AlphaFoldDB" id="A0A835RX57"/>
<feature type="coiled-coil region" evidence="1">
    <location>
        <begin position="415"/>
        <end position="474"/>
    </location>
</feature>
<evidence type="ECO:0000313" key="5">
    <source>
        <dbReference type="Proteomes" id="UP000636800"/>
    </source>
</evidence>
<dbReference type="PANTHER" id="PTHR48459">
    <property type="entry name" value="CUE DOMAIN-CONTAINING PROTEIN"/>
    <property type="match status" value="1"/>
</dbReference>
<feature type="domain" description="CUE" evidence="3">
    <location>
        <begin position="2"/>
        <end position="45"/>
    </location>
</feature>
<feature type="region of interest" description="Disordered" evidence="2">
    <location>
        <begin position="534"/>
        <end position="554"/>
    </location>
</feature>
<evidence type="ECO:0000256" key="2">
    <source>
        <dbReference type="SAM" id="MobiDB-lite"/>
    </source>
</evidence>
<dbReference type="CDD" id="cd14279">
    <property type="entry name" value="CUE"/>
    <property type="match status" value="1"/>
</dbReference>
<gene>
    <name evidence="4" type="ORF">HPP92_003154</name>
</gene>
<dbReference type="PANTHER" id="PTHR48459:SF1">
    <property type="entry name" value="CUE DOMAIN-CONTAINING PROTEIN"/>
    <property type="match status" value="1"/>
</dbReference>
<dbReference type="InterPro" id="IPR003892">
    <property type="entry name" value="CUE"/>
</dbReference>
<organism evidence="4 5">
    <name type="scientific">Vanilla planifolia</name>
    <name type="common">Vanilla</name>
    <dbReference type="NCBI Taxonomy" id="51239"/>
    <lineage>
        <taxon>Eukaryota</taxon>
        <taxon>Viridiplantae</taxon>
        <taxon>Streptophyta</taxon>
        <taxon>Embryophyta</taxon>
        <taxon>Tracheophyta</taxon>
        <taxon>Spermatophyta</taxon>
        <taxon>Magnoliopsida</taxon>
        <taxon>Liliopsida</taxon>
        <taxon>Asparagales</taxon>
        <taxon>Orchidaceae</taxon>
        <taxon>Vanilloideae</taxon>
        <taxon>Vanilleae</taxon>
        <taxon>Vanilla</taxon>
    </lineage>
</organism>
<proteinExistence type="predicted"/>